<dbReference type="Proteomes" id="UP001222027">
    <property type="component" value="Unassembled WGS sequence"/>
</dbReference>
<dbReference type="EMBL" id="JAQQAF010000008">
    <property type="protein sequence ID" value="KAJ8465875.1"/>
    <property type="molecule type" value="Genomic_DNA"/>
</dbReference>
<evidence type="ECO:0000313" key="1">
    <source>
        <dbReference type="EMBL" id="KAJ8465875.1"/>
    </source>
</evidence>
<organism evidence="1 2">
    <name type="scientific">Ensete ventricosum</name>
    <name type="common">Abyssinian banana</name>
    <name type="synonym">Musa ensete</name>
    <dbReference type="NCBI Taxonomy" id="4639"/>
    <lineage>
        <taxon>Eukaryota</taxon>
        <taxon>Viridiplantae</taxon>
        <taxon>Streptophyta</taxon>
        <taxon>Embryophyta</taxon>
        <taxon>Tracheophyta</taxon>
        <taxon>Spermatophyta</taxon>
        <taxon>Magnoliopsida</taxon>
        <taxon>Liliopsida</taxon>
        <taxon>Zingiberales</taxon>
        <taxon>Musaceae</taxon>
        <taxon>Ensete</taxon>
    </lineage>
</organism>
<proteinExistence type="predicted"/>
<protein>
    <submittedName>
        <fullName evidence="1">Uncharacterized protein</fullName>
    </submittedName>
</protein>
<keyword evidence="2" id="KW-1185">Reference proteome</keyword>
<comment type="caution">
    <text evidence="1">The sequence shown here is derived from an EMBL/GenBank/DDBJ whole genome shotgun (WGS) entry which is preliminary data.</text>
</comment>
<evidence type="ECO:0000313" key="2">
    <source>
        <dbReference type="Proteomes" id="UP001222027"/>
    </source>
</evidence>
<name>A0AAV8QAF8_ENSVE</name>
<gene>
    <name evidence="1" type="ORF">OPV22_028427</name>
</gene>
<sequence length="107" mass="12263">MSSAGFCCRPRNLWPGTIRRRLHVEQRKSATPESAFARLAHPSELAIFIVLDRPPVTVVPFHSLSLSRSFLFLASEEDRIEPANPSLDSLSFLPWSHRHEFRQLRPS</sequence>
<accession>A0AAV8QAF8</accession>
<reference evidence="1 2" key="1">
    <citation type="submission" date="2022-12" db="EMBL/GenBank/DDBJ databases">
        <title>Chromosome-scale assembly of the Ensete ventricosum genome.</title>
        <authorList>
            <person name="Dussert Y."/>
            <person name="Stocks J."/>
            <person name="Wendawek A."/>
            <person name="Woldeyes F."/>
            <person name="Nichols R.A."/>
            <person name="Borrell J.S."/>
        </authorList>
    </citation>
    <scope>NUCLEOTIDE SEQUENCE [LARGE SCALE GENOMIC DNA]</scope>
    <source>
        <strain evidence="2">cv. Maze</strain>
        <tissue evidence="1">Seeds</tissue>
    </source>
</reference>
<dbReference type="AlphaFoldDB" id="A0AAV8QAF8"/>